<accession>A0AAE5H7R9</accession>
<dbReference type="EMBL" id="JABTDW010000001">
    <property type="protein sequence ID" value="NSB15947.1"/>
    <property type="molecule type" value="Genomic_DNA"/>
</dbReference>
<evidence type="ECO:0000313" key="2">
    <source>
        <dbReference type="Proteomes" id="UP000822184"/>
    </source>
</evidence>
<dbReference type="AlphaFoldDB" id="A0AAE5H7R9"/>
<name>A0AAE5H7R9_CLOBE</name>
<organism evidence="1 2">
    <name type="scientific">Clostridium beijerinckii</name>
    <name type="common">Clostridium MP</name>
    <dbReference type="NCBI Taxonomy" id="1520"/>
    <lineage>
        <taxon>Bacteria</taxon>
        <taxon>Bacillati</taxon>
        <taxon>Bacillota</taxon>
        <taxon>Clostridia</taxon>
        <taxon>Eubacteriales</taxon>
        <taxon>Clostridiaceae</taxon>
        <taxon>Clostridium</taxon>
    </lineage>
</organism>
<proteinExistence type="predicted"/>
<comment type="caution">
    <text evidence="1">The sequence shown here is derived from an EMBL/GenBank/DDBJ whole genome shotgun (WGS) entry which is preliminary data.</text>
</comment>
<reference evidence="1" key="1">
    <citation type="submission" date="2020-06" db="EMBL/GenBank/DDBJ databases">
        <title>Genomic insights into acetone-butanol-ethanol (ABE) fermentation by sequencing solventogenic clostridia strains.</title>
        <authorList>
            <person name="Brown S."/>
        </authorList>
    </citation>
    <scope>NUCLEOTIDE SEQUENCE</scope>
    <source>
        <strain evidence="1">DJ123</strain>
    </source>
</reference>
<protein>
    <submittedName>
        <fullName evidence="1">Uncharacterized protein</fullName>
    </submittedName>
</protein>
<gene>
    <name evidence="1" type="ORF">BCD95_004206</name>
</gene>
<dbReference type="Proteomes" id="UP000822184">
    <property type="component" value="Unassembled WGS sequence"/>
</dbReference>
<evidence type="ECO:0000313" key="1">
    <source>
        <dbReference type="EMBL" id="NSB15947.1"/>
    </source>
</evidence>
<sequence length="62" mass="7021">MVVDLHLKNGVTSRLYFNDEEHKASWQGALMDMVVENAIDNYPEGQINAIARFGKEGKLNLE</sequence>
<dbReference type="RefSeq" id="WP_077854215.1">
    <property type="nucleotide sequence ID" value="NZ_JABTDW010000001.1"/>
</dbReference>